<organism evidence="2 3">
    <name type="scientific">Pantherophis guttatus</name>
    <name type="common">Corn snake</name>
    <name type="synonym">Elaphe guttata</name>
    <dbReference type="NCBI Taxonomy" id="94885"/>
    <lineage>
        <taxon>Eukaryota</taxon>
        <taxon>Metazoa</taxon>
        <taxon>Chordata</taxon>
        <taxon>Craniata</taxon>
        <taxon>Vertebrata</taxon>
        <taxon>Euteleostomi</taxon>
        <taxon>Lepidosauria</taxon>
        <taxon>Squamata</taxon>
        <taxon>Bifurcata</taxon>
        <taxon>Unidentata</taxon>
        <taxon>Episquamata</taxon>
        <taxon>Toxicofera</taxon>
        <taxon>Serpentes</taxon>
        <taxon>Colubroidea</taxon>
        <taxon>Colubridae</taxon>
        <taxon>Colubrinae</taxon>
        <taxon>Pantherophis</taxon>
    </lineage>
</organism>
<reference evidence="3" key="1">
    <citation type="submission" date="2025-08" db="UniProtKB">
        <authorList>
            <consortium name="RefSeq"/>
        </authorList>
    </citation>
    <scope>IDENTIFICATION</scope>
    <source>
        <tissue evidence="3">Blood</tissue>
    </source>
</reference>
<dbReference type="Proteomes" id="UP001652622">
    <property type="component" value="Unplaced"/>
</dbReference>
<dbReference type="OrthoDB" id="1045822at2759"/>
<dbReference type="RefSeq" id="XP_034293896.1">
    <property type="nucleotide sequence ID" value="XM_034438005.2"/>
</dbReference>
<dbReference type="NCBIfam" id="TIGR01571">
    <property type="entry name" value="A_thal_Cys_rich"/>
    <property type="match status" value="1"/>
</dbReference>
<proteinExistence type="inferred from homology"/>
<dbReference type="CTD" id="84518"/>
<protein>
    <submittedName>
        <fullName evidence="3">Cornifelin isoform X1</fullName>
    </submittedName>
</protein>
<dbReference type="PANTHER" id="PTHR15907">
    <property type="entry name" value="DUF614 FAMILY PROTEIN-RELATED"/>
    <property type="match status" value="1"/>
</dbReference>
<accession>A0A6P9DNI4</accession>
<dbReference type="OMA" id="QMITERN"/>
<dbReference type="Pfam" id="PF04749">
    <property type="entry name" value="PLAC8"/>
    <property type="match status" value="1"/>
</dbReference>
<dbReference type="KEGG" id="pgut:117677664"/>
<evidence type="ECO:0000313" key="3">
    <source>
        <dbReference type="RefSeq" id="XP_034293896.1"/>
    </source>
</evidence>
<dbReference type="GeneID" id="117677664"/>
<name>A0A6P9DNI4_PANGU</name>
<gene>
    <name evidence="3" type="primary">CNFN</name>
</gene>
<evidence type="ECO:0000256" key="1">
    <source>
        <dbReference type="ARBA" id="ARBA00009024"/>
    </source>
</evidence>
<dbReference type="InParanoid" id="A0A6P9DNI4"/>
<dbReference type="AlphaFoldDB" id="A0A6P9DNI4"/>
<evidence type="ECO:0000313" key="2">
    <source>
        <dbReference type="Proteomes" id="UP001652622"/>
    </source>
</evidence>
<dbReference type="InterPro" id="IPR006461">
    <property type="entry name" value="PLAC_motif_containing"/>
</dbReference>
<sequence>MTFPAGFRHTVNMAYQSEVIIDAQPQPAGTSYTFNNQGSWNSELCDCFSDMGICLCATFIPCVLACRVSEQAGESFCLPFLPGSLIALRTGVRGKYRIQGSICEDWMIMSCCPLCGLCQMARELNRN</sequence>
<comment type="similarity">
    <text evidence="1">Belongs to the cornifelin family.</text>
</comment>
<keyword evidence="2" id="KW-1185">Reference proteome</keyword>